<accession>A0A0E9TLD5</accession>
<dbReference type="EMBL" id="GBXM01054315">
    <property type="protein sequence ID" value="JAH54262.1"/>
    <property type="molecule type" value="Transcribed_RNA"/>
</dbReference>
<name>A0A0E9TLD5_ANGAN</name>
<evidence type="ECO:0000313" key="1">
    <source>
        <dbReference type="EMBL" id="JAH54262.1"/>
    </source>
</evidence>
<protein>
    <submittedName>
        <fullName evidence="1">Uncharacterized protein</fullName>
    </submittedName>
</protein>
<sequence length="37" mass="3855">MFFFLPSEYVALVNKIGGYHGAGAAPSPALVSLTSEL</sequence>
<organism evidence="1">
    <name type="scientific">Anguilla anguilla</name>
    <name type="common">European freshwater eel</name>
    <name type="synonym">Muraena anguilla</name>
    <dbReference type="NCBI Taxonomy" id="7936"/>
    <lineage>
        <taxon>Eukaryota</taxon>
        <taxon>Metazoa</taxon>
        <taxon>Chordata</taxon>
        <taxon>Craniata</taxon>
        <taxon>Vertebrata</taxon>
        <taxon>Euteleostomi</taxon>
        <taxon>Actinopterygii</taxon>
        <taxon>Neopterygii</taxon>
        <taxon>Teleostei</taxon>
        <taxon>Anguilliformes</taxon>
        <taxon>Anguillidae</taxon>
        <taxon>Anguilla</taxon>
    </lineage>
</organism>
<reference evidence="1" key="2">
    <citation type="journal article" date="2015" name="Fish Shellfish Immunol.">
        <title>Early steps in the European eel (Anguilla anguilla)-Vibrio vulnificus interaction in the gills: Role of the RtxA13 toxin.</title>
        <authorList>
            <person name="Callol A."/>
            <person name="Pajuelo D."/>
            <person name="Ebbesson L."/>
            <person name="Teles M."/>
            <person name="MacKenzie S."/>
            <person name="Amaro C."/>
        </authorList>
    </citation>
    <scope>NUCLEOTIDE SEQUENCE</scope>
</reference>
<reference evidence="1" key="1">
    <citation type="submission" date="2014-11" db="EMBL/GenBank/DDBJ databases">
        <authorList>
            <person name="Amaro Gonzalez C."/>
        </authorList>
    </citation>
    <scope>NUCLEOTIDE SEQUENCE</scope>
</reference>
<proteinExistence type="predicted"/>
<dbReference type="AlphaFoldDB" id="A0A0E9TLD5"/>